<protein>
    <submittedName>
        <fullName evidence="1">Uncharacterized protein</fullName>
    </submittedName>
</protein>
<reference evidence="1" key="1">
    <citation type="journal article" date="2020" name="mSystems">
        <title>Genome- and Community-Level Interaction Insights into Carbon Utilization and Element Cycling Functions of Hydrothermarchaeota in Hydrothermal Sediment.</title>
        <authorList>
            <person name="Zhou Z."/>
            <person name="Liu Y."/>
            <person name="Xu W."/>
            <person name="Pan J."/>
            <person name="Luo Z.H."/>
            <person name="Li M."/>
        </authorList>
    </citation>
    <scope>NUCLEOTIDE SEQUENCE [LARGE SCALE GENOMIC DNA]</scope>
    <source>
        <strain evidence="1">HyVt-233</strain>
    </source>
</reference>
<dbReference type="EMBL" id="DRBS01000089">
    <property type="protein sequence ID" value="HDD43695.1"/>
    <property type="molecule type" value="Genomic_DNA"/>
</dbReference>
<sequence length="520" mass="60648">MKYLEKIESLKEQIVNEKDKVLFDEILACYKGKALRAAYIMTWISIVESLKQKFNEMAVRDSQVEKFVAEIKEKEEKEKPVDKDILDNAKKYGLISAVEYEKLDNIRKMRNIYAHPYQISPSPEEVIAAIKIAVESVLSKPPLLRHGYVREVIDSLAKNFHYIDDDEEKIKEFAKSIAWKIHPETYPYIFRISCEHLESLIKDPSLSRFVRRLLIFIDKLFEEINLDHIDERWKFIEVCKKFPNGCALLISTTRIWKLVPEQIQDMVIGYLLEPVSEDKILPPTTFGLKIVFSLYNKGLLTDSQQKKFFNIINKREVSYYTLIQAEIPLKFYINKILENLKSYTWSLQNPAGVALSNIDAHQFFDLTTQKQEELGRNVLQACEGNAFKVIDFLNKVSEKCSQYPKDFIKGIFLETLINENGQFRLKIEHFGTAIKCVLNCEEEICLDILKDVEEKLKISSPKKGYDIFLKNKLVKAIEILESLSRSINKEPINQILLRIKTTLKIHLQKCNELEKDNNVF</sequence>
<evidence type="ECO:0000313" key="1">
    <source>
        <dbReference type="EMBL" id="HDD43695.1"/>
    </source>
</evidence>
<accession>A0A7C0U238</accession>
<dbReference type="Proteomes" id="UP000886289">
    <property type="component" value="Unassembled WGS sequence"/>
</dbReference>
<comment type="caution">
    <text evidence="1">The sequence shown here is derived from an EMBL/GenBank/DDBJ whole genome shotgun (WGS) entry which is preliminary data.</text>
</comment>
<name>A0A7C0U238_DESA2</name>
<organism evidence="1">
    <name type="scientific">Desulfofervidus auxilii</name>
    <dbReference type="NCBI Taxonomy" id="1621989"/>
    <lineage>
        <taxon>Bacteria</taxon>
        <taxon>Pseudomonadati</taxon>
        <taxon>Thermodesulfobacteriota</taxon>
        <taxon>Candidatus Desulfofervidia</taxon>
        <taxon>Candidatus Desulfofervidales</taxon>
        <taxon>Candidatus Desulfofervidaceae</taxon>
        <taxon>Candidatus Desulfofervidus</taxon>
    </lineage>
</organism>
<proteinExistence type="predicted"/>
<gene>
    <name evidence="1" type="ORF">ENG63_02380</name>
</gene>
<dbReference type="AlphaFoldDB" id="A0A7C0U238"/>